<dbReference type="Proteomes" id="UP000053257">
    <property type="component" value="Unassembled WGS sequence"/>
</dbReference>
<feature type="region of interest" description="Disordered" evidence="12">
    <location>
        <begin position="669"/>
        <end position="803"/>
    </location>
</feature>
<accession>A0A0C3SCW0</accession>
<gene>
    <name evidence="14" type="ORF">PHLGIDRAFT_29151</name>
</gene>
<dbReference type="CDD" id="cd00174">
    <property type="entry name" value="SH3"/>
    <property type="match status" value="1"/>
</dbReference>
<evidence type="ECO:0000256" key="5">
    <source>
        <dbReference type="ARBA" id="ARBA00020357"/>
    </source>
</evidence>
<dbReference type="AlphaFoldDB" id="A0A0C3SCW0"/>
<dbReference type="GO" id="GO:0003779">
    <property type="term" value="F:actin binding"/>
    <property type="evidence" value="ECO:0007669"/>
    <property type="project" value="UniProtKB-KW"/>
</dbReference>
<dbReference type="CDD" id="cd11773">
    <property type="entry name" value="SH3_Sla1p_1"/>
    <property type="match status" value="1"/>
</dbReference>
<dbReference type="EMBL" id="KN840469">
    <property type="protein sequence ID" value="KIP09165.1"/>
    <property type="molecule type" value="Genomic_DNA"/>
</dbReference>
<evidence type="ECO:0000256" key="11">
    <source>
        <dbReference type="PROSITE-ProRule" id="PRU00192"/>
    </source>
</evidence>
<keyword evidence="10" id="KW-0206">Cytoskeleton</keyword>
<dbReference type="PROSITE" id="PS50002">
    <property type="entry name" value="SH3"/>
    <property type="match status" value="3"/>
</dbReference>
<feature type="domain" description="SH3" evidence="13">
    <location>
        <begin position="74"/>
        <end position="135"/>
    </location>
</feature>
<evidence type="ECO:0000256" key="2">
    <source>
        <dbReference type="ARBA" id="ARBA00004134"/>
    </source>
</evidence>
<keyword evidence="15" id="KW-1185">Reference proteome</keyword>
<feature type="domain" description="SH3" evidence="13">
    <location>
        <begin position="7"/>
        <end position="72"/>
    </location>
</feature>
<dbReference type="Pfam" id="PF03983">
    <property type="entry name" value="SHD1"/>
    <property type="match status" value="1"/>
</dbReference>
<feature type="compositionally biased region" description="Basic and acidic residues" evidence="12">
    <location>
        <begin position="458"/>
        <end position="486"/>
    </location>
</feature>
<evidence type="ECO:0000259" key="13">
    <source>
        <dbReference type="PROSITE" id="PS50002"/>
    </source>
</evidence>
<dbReference type="GO" id="GO:0006897">
    <property type="term" value="P:endocytosis"/>
    <property type="evidence" value="ECO:0007669"/>
    <property type="project" value="UniProtKB-KW"/>
</dbReference>
<dbReference type="Pfam" id="PF00018">
    <property type="entry name" value="SH3_1"/>
    <property type="match status" value="1"/>
</dbReference>
<evidence type="ECO:0000256" key="9">
    <source>
        <dbReference type="ARBA" id="ARBA00023203"/>
    </source>
</evidence>
<dbReference type="Pfam" id="PF14604">
    <property type="entry name" value="SH3_9"/>
    <property type="match status" value="2"/>
</dbReference>
<comment type="similarity">
    <text evidence="4">Belongs to the SLA1 family.</text>
</comment>
<keyword evidence="9" id="KW-0009">Actin-binding</keyword>
<dbReference type="PRINTS" id="PR00452">
    <property type="entry name" value="SH3DOMAIN"/>
</dbReference>
<dbReference type="GO" id="GO:0030479">
    <property type="term" value="C:actin cortical patch"/>
    <property type="evidence" value="ECO:0007669"/>
    <property type="project" value="UniProtKB-SubCell"/>
</dbReference>
<dbReference type="InterPro" id="IPR035800">
    <property type="entry name" value="Sla1_SH3_1"/>
</dbReference>
<feature type="compositionally biased region" description="Polar residues" evidence="12">
    <location>
        <begin position="502"/>
        <end position="511"/>
    </location>
</feature>
<feature type="compositionally biased region" description="Low complexity" evidence="12">
    <location>
        <begin position="740"/>
        <end position="752"/>
    </location>
</feature>
<feature type="compositionally biased region" description="Basic and acidic residues" evidence="12">
    <location>
        <begin position="512"/>
        <end position="530"/>
    </location>
</feature>
<dbReference type="Pfam" id="PF24081">
    <property type="entry name" value="PH_SLA1"/>
    <property type="match status" value="1"/>
</dbReference>
<evidence type="ECO:0000256" key="12">
    <source>
        <dbReference type="SAM" id="MobiDB-lite"/>
    </source>
</evidence>
<dbReference type="Gene3D" id="1.10.150.50">
    <property type="entry name" value="Transcription Factor, Ets-1"/>
    <property type="match status" value="1"/>
</dbReference>
<reference evidence="14 15" key="1">
    <citation type="journal article" date="2014" name="PLoS Genet.">
        <title>Analysis of the Phlebiopsis gigantea genome, transcriptome and secretome provides insight into its pioneer colonization strategies of wood.</title>
        <authorList>
            <person name="Hori C."/>
            <person name="Ishida T."/>
            <person name="Igarashi K."/>
            <person name="Samejima M."/>
            <person name="Suzuki H."/>
            <person name="Master E."/>
            <person name="Ferreira P."/>
            <person name="Ruiz-Duenas F.J."/>
            <person name="Held B."/>
            <person name="Canessa P."/>
            <person name="Larrondo L.F."/>
            <person name="Schmoll M."/>
            <person name="Druzhinina I.S."/>
            <person name="Kubicek C.P."/>
            <person name="Gaskell J.A."/>
            <person name="Kersten P."/>
            <person name="St John F."/>
            <person name="Glasner J."/>
            <person name="Sabat G."/>
            <person name="Splinter BonDurant S."/>
            <person name="Syed K."/>
            <person name="Yadav J."/>
            <person name="Mgbeahuruike A.C."/>
            <person name="Kovalchuk A."/>
            <person name="Asiegbu F.O."/>
            <person name="Lackner G."/>
            <person name="Hoffmeister D."/>
            <person name="Rencoret J."/>
            <person name="Gutierrez A."/>
            <person name="Sun H."/>
            <person name="Lindquist E."/>
            <person name="Barry K."/>
            <person name="Riley R."/>
            <person name="Grigoriev I.V."/>
            <person name="Henrissat B."/>
            <person name="Kues U."/>
            <person name="Berka R.M."/>
            <person name="Martinez A.T."/>
            <person name="Covert S.F."/>
            <person name="Blanchette R.A."/>
            <person name="Cullen D."/>
        </authorList>
    </citation>
    <scope>NUCLEOTIDE SEQUENCE [LARGE SCALE GENOMIC DNA]</scope>
    <source>
        <strain evidence="14 15">11061_1 CR5-6</strain>
    </source>
</reference>
<dbReference type="PANTHER" id="PTHR15735:SF21">
    <property type="entry name" value="PROTEIN NERVOUS WRECK"/>
    <property type="match status" value="1"/>
</dbReference>
<feature type="region of interest" description="Disordered" evidence="12">
    <location>
        <begin position="274"/>
        <end position="342"/>
    </location>
</feature>
<evidence type="ECO:0000256" key="8">
    <source>
        <dbReference type="ARBA" id="ARBA00022753"/>
    </source>
</evidence>
<organism evidence="14 15">
    <name type="scientific">Phlebiopsis gigantea (strain 11061_1 CR5-6)</name>
    <name type="common">White-rot fungus</name>
    <name type="synonym">Peniophora gigantea</name>
    <dbReference type="NCBI Taxonomy" id="745531"/>
    <lineage>
        <taxon>Eukaryota</taxon>
        <taxon>Fungi</taxon>
        <taxon>Dikarya</taxon>
        <taxon>Basidiomycota</taxon>
        <taxon>Agaricomycotina</taxon>
        <taxon>Agaricomycetes</taxon>
        <taxon>Polyporales</taxon>
        <taxon>Phanerochaetaceae</taxon>
        <taxon>Phlebiopsis</taxon>
    </lineage>
</organism>
<evidence type="ECO:0000256" key="10">
    <source>
        <dbReference type="ARBA" id="ARBA00023212"/>
    </source>
</evidence>
<dbReference type="InterPro" id="IPR056996">
    <property type="entry name" value="PH_SLA1"/>
</dbReference>
<evidence type="ECO:0000256" key="3">
    <source>
        <dbReference type="ARBA" id="ARBA00004413"/>
    </source>
</evidence>
<feature type="region of interest" description="Disordered" evidence="12">
    <location>
        <begin position="392"/>
        <end position="530"/>
    </location>
</feature>
<dbReference type="OrthoDB" id="5971719at2759"/>
<dbReference type="HOGENOM" id="CLU_022951_0_0_1"/>
<feature type="compositionally biased region" description="Polar residues" evidence="12">
    <location>
        <begin position="754"/>
        <end position="765"/>
    </location>
</feature>
<dbReference type="PANTHER" id="PTHR15735">
    <property type="entry name" value="FCH AND DOUBLE SH3 DOMAINS PROTEIN"/>
    <property type="match status" value="1"/>
</dbReference>
<dbReference type="STRING" id="745531.A0A0C3SCW0"/>
<feature type="non-terminal residue" evidence="14">
    <location>
        <position position="803"/>
    </location>
</feature>
<evidence type="ECO:0000256" key="6">
    <source>
        <dbReference type="ARBA" id="ARBA00022443"/>
    </source>
</evidence>
<proteinExistence type="inferred from homology"/>
<feature type="compositionally biased region" description="Basic and acidic residues" evidence="12">
    <location>
        <begin position="330"/>
        <end position="340"/>
    </location>
</feature>
<feature type="compositionally biased region" description="Basic and acidic residues" evidence="12">
    <location>
        <begin position="682"/>
        <end position="694"/>
    </location>
</feature>
<evidence type="ECO:0000256" key="4">
    <source>
        <dbReference type="ARBA" id="ARBA00007948"/>
    </source>
</evidence>
<dbReference type="Gene3D" id="2.30.30.700">
    <property type="entry name" value="SLA1 homology domain 1"/>
    <property type="match status" value="1"/>
</dbReference>
<dbReference type="SMART" id="SM00326">
    <property type="entry name" value="SH3"/>
    <property type="match status" value="3"/>
</dbReference>
<dbReference type="InterPro" id="IPR001452">
    <property type="entry name" value="SH3_domain"/>
</dbReference>
<feature type="compositionally biased region" description="Polar residues" evidence="12">
    <location>
        <begin position="778"/>
        <end position="793"/>
    </location>
</feature>
<keyword evidence="10" id="KW-0963">Cytoplasm</keyword>
<feature type="compositionally biased region" description="Basic and acidic residues" evidence="12">
    <location>
        <begin position="419"/>
        <end position="450"/>
    </location>
</feature>
<sequence length="803" mass="88811">MASETEDYLAVLKAAYDYEPQPDAEDELAVKENQLLLLLERTDEDWWKVKIKTETQDEEGPSGLVPSAYVEPAEHISVARALYDYDAAQPGELTVSEDEVLYVYGKDDDWLLVHSQKEGGKVGYVPGNYVEEVSDEGQSSTVAAVPAIDFSKIVIPESPHKPEYADPAELVSKSKTKTQSGTVETWSISEVDKKGKKKKGTLGVGNGAMFFASESDKTPVQKWQTSDIQSTRTEKSKHVHIEVGGAAPISLHFHAGSKDVADAIMAKLEDARLPPETIEPSHNELAVTEPPPERPRSSAQKSVHFDQSEPRIIPPRSDDGESEPEPEPEPAAHDDVDGERAIVLYDFTADGEDEMNATEGETVQVLERDTDEWWKCRNAQGDEGVVPANYLELVPGTSGSTPVRSIHEEEDEAAAQAAREAEERAETDRRGREEAARKEKERKREAEQRAKASAAAAEADRNRREQEREKQKEKERERATEEEARRLKQRQSSAESNRSSSDKPNGSSSRGSTDKRPPPHDKVRTWHDRTGQFRVDAAFLGFANGKLRLHKVNGVVIEVPSEKMSAEDMRYVDRVTTKQQKEQRPPSPRKTSDDEPLEHRRRSLKKGPSVDWFEFFLSAGCDVDDCSRYALSFERDKIDEAILPDITESTMRSLGLREGDIIRVKKAIDQRQPKATSSFGDAKAEQLRKDEELAKQLQAEENGTSPRGQAPNLFASGPNGALKNNVRRGRPQPSKSLPPSSVDLSAISSASDQIIRTGTPSTSSPARAGSTPPVQPPARSNSAAPTTTVQNGFDNDAWTPRPS</sequence>
<feature type="compositionally biased region" description="Basic and acidic residues" evidence="12">
    <location>
        <begin position="568"/>
        <end position="584"/>
    </location>
</feature>
<evidence type="ECO:0000256" key="1">
    <source>
        <dbReference type="ARBA" id="ARBA00004125"/>
    </source>
</evidence>
<dbReference type="InterPro" id="IPR036028">
    <property type="entry name" value="SH3-like_dom_sf"/>
</dbReference>
<evidence type="ECO:0000313" key="15">
    <source>
        <dbReference type="Proteomes" id="UP000053257"/>
    </source>
</evidence>
<dbReference type="InterPro" id="IPR007131">
    <property type="entry name" value="SHD1"/>
</dbReference>
<evidence type="ECO:0000313" key="14">
    <source>
        <dbReference type="EMBL" id="KIP09165.1"/>
    </source>
</evidence>
<protein>
    <recommendedName>
        <fullName evidence="5">Actin cytoskeleton-regulatory complex protein SLA1</fullName>
    </recommendedName>
</protein>
<comment type="subcellular location">
    <subcellularLocation>
        <location evidence="3">Cell membrane</location>
        <topology evidence="3">Peripheral membrane protein</topology>
        <orientation evidence="3">Cytoplasmic side</orientation>
    </subcellularLocation>
    <subcellularLocation>
        <location evidence="2">Cytoplasm</location>
        <location evidence="2">Cytoskeleton</location>
        <location evidence="2">Actin patch</location>
    </subcellularLocation>
    <subcellularLocation>
        <location evidence="1">Endosome membrane</location>
        <topology evidence="1">Peripheral membrane protein</topology>
        <orientation evidence="1">Cytoplasmic side</orientation>
    </subcellularLocation>
</comment>
<dbReference type="GO" id="GO:0043130">
    <property type="term" value="F:ubiquitin binding"/>
    <property type="evidence" value="ECO:0007669"/>
    <property type="project" value="InterPro"/>
</dbReference>
<dbReference type="Gene3D" id="2.30.30.40">
    <property type="entry name" value="SH3 Domains"/>
    <property type="match status" value="3"/>
</dbReference>
<keyword evidence="8" id="KW-0967">Endosome</keyword>
<dbReference type="InterPro" id="IPR013761">
    <property type="entry name" value="SAM/pointed_sf"/>
</dbReference>
<dbReference type="SUPFAM" id="SSF50044">
    <property type="entry name" value="SH3-domain"/>
    <property type="match status" value="3"/>
</dbReference>
<keyword evidence="6 11" id="KW-0728">SH3 domain</keyword>
<name>A0A0C3SCW0_PHLG1</name>
<dbReference type="GO" id="GO:0010008">
    <property type="term" value="C:endosome membrane"/>
    <property type="evidence" value="ECO:0007669"/>
    <property type="project" value="UniProtKB-SubCell"/>
</dbReference>
<feature type="region of interest" description="Disordered" evidence="12">
    <location>
        <begin position="568"/>
        <end position="603"/>
    </location>
</feature>
<keyword evidence="7" id="KW-0254">Endocytosis</keyword>
<dbReference type="GO" id="GO:0030674">
    <property type="term" value="F:protein-macromolecule adaptor activity"/>
    <property type="evidence" value="ECO:0007669"/>
    <property type="project" value="InterPro"/>
</dbReference>
<feature type="domain" description="SH3" evidence="13">
    <location>
        <begin position="336"/>
        <end position="396"/>
    </location>
</feature>
<evidence type="ECO:0000256" key="7">
    <source>
        <dbReference type="ARBA" id="ARBA00022583"/>
    </source>
</evidence>
<dbReference type="GO" id="GO:0005886">
    <property type="term" value="C:plasma membrane"/>
    <property type="evidence" value="ECO:0007669"/>
    <property type="project" value="UniProtKB-SubCell"/>
</dbReference>
<dbReference type="GO" id="GO:0042802">
    <property type="term" value="F:identical protein binding"/>
    <property type="evidence" value="ECO:0007669"/>
    <property type="project" value="InterPro"/>
</dbReference>